<protein>
    <submittedName>
        <fullName evidence="2">Uncharacterized protein</fullName>
    </submittedName>
</protein>
<dbReference type="EMBL" id="VDGE01000008">
    <property type="protein sequence ID" value="TNC75337.1"/>
    <property type="molecule type" value="Genomic_DNA"/>
</dbReference>
<feature type="chain" id="PRO_5023060135" evidence="1">
    <location>
        <begin position="23"/>
        <end position="65"/>
    </location>
</feature>
<dbReference type="Proteomes" id="UP000305681">
    <property type="component" value="Unassembled WGS sequence"/>
</dbReference>
<keyword evidence="1" id="KW-0732">Signal</keyword>
<comment type="caution">
    <text evidence="2">The sequence shown here is derived from an EMBL/GenBank/DDBJ whole genome shotgun (WGS) entry which is preliminary data.</text>
</comment>
<evidence type="ECO:0000313" key="2">
    <source>
        <dbReference type="EMBL" id="TNC75337.1"/>
    </source>
</evidence>
<evidence type="ECO:0000256" key="1">
    <source>
        <dbReference type="SAM" id="SignalP"/>
    </source>
</evidence>
<evidence type="ECO:0000313" key="3">
    <source>
        <dbReference type="Proteomes" id="UP000305681"/>
    </source>
</evidence>
<feature type="signal peptide" evidence="1">
    <location>
        <begin position="1"/>
        <end position="22"/>
    </location>
</feature>
<proteinExistence type="predicted"/>
<accession>A0A5C4NRP1</accession>
<organism evidence="2 3">
    <name type="scientific">Janthinobacterium lividum</name>
    <dbReference type="NCBI Taxonomy" id="29581"/>
    <lineage>
        <taxon>Bacteria</taxon>
        <taxon>Pseudomonadati</taxon>
        <taxon>Pseudomonadota</taxon>
        <taxon>Betaproteobacteria</taxon>
        <taxon>Burkholderiales</taxon>
        <taxon>Oxalobacteraceae</taxon>
        <taxon>Janthinobacterium</taxon>
    </lineage>
</organism>
<name>A0A5C4NRP1_9BURK</name>
<gene>
    <name evidence="2" type="ORF">FHI69_19740</name>
</gene>
<reference evidence="2 3" key="1">
    <citation type="submission" date="2019-06" db="EMBL/GenBank/DDBJ databases">
        <title>Genome sequence of Janthinobacterium lividum UCD_MED1.</title>
        <authorList>
            <person name="De Leon M.E."/>
            <person name="Jospin G."/>
        </authorList>
    </citation>
    <scope>NUCLEOTIDE SEQUENCE [LARGE SCALE GENOMIC DNA]</scope>
    <source>
        <strain evidence="2 3">UCD_MED1</strain>
    </source>
</reference>
<dbReference type="RefSeq" id="WP_139091714.1">
    <property type="nucleotide sequence ID" value="NZ_VDGE01000008.1"/>
</dbReference>
<dbReference type="AlphaFoldDB" id="A0A5C4NRP1"/>
<sequence length="65" mass="6747">MFKKIALFLFAVGVSASYSVGAAGNSLSDCQRECYGAFTDCLDSGHSSNTCKALLNACKAECGVN</sequence>